<organism evidence="1 2">
    <name type="scientific">Croceicoccus mobilis</name>
    <dbReference type="NCBI Taxonomy" id="1703339"/>
    <lineage>
        <taxon>Bacteria</taxon>
        <taxon>Pseudomonadati</taxon>
        <taxon>Pseudomonadota</taxon>
        <taxon>Alphaproteobacteria</taxon>
        <taxon>Sphingomonadales</taxon>
        <taxon>Erythrobacteraceae</taxon>
        <taxon>Croceicoccus</taxon>
    </lineage>
</organism>
<dbReference type="AlphaFoldDB" id="A0A916Z6E0"/>
<dbReference type="RefSeq" id="WP_172808061.1">
    <property type="nucleotide sequence ID" value="NZ_BMIP01000007.1"/>
</dbReference>
<reference evidence="1" key="1">
    <citation type="journal article" date="2014" name="Int. J. Syst. Evol. Microbiol.">
        <title>Complete genome sequence of Corynebacterium casei LMG S-19264T (=DSM 44701T), isolated from a smear-ripened cheese.</title>
        <authorList>
            <consortium name="US DOE Joint Genome Institute (JGI-PGF)"/>
            <person name="Walter F."/>
            <person name="Albersmeier A."/>
            <person name="Kalinowski J."/>
            <person name="Ruckert C."/>
        </authorList>
    </citation>
    <scope>NUCLEOTIDE SEQUENCE</scope>
    <source>
        <strain evidence="1">CGMCC 1.15360</strain>
    </source>
</reference>
<sequence length="320" mass="35333">MPLDHYVSQVHLKRFYAESLGNRKMHAYRKSDGQQFPCGSEDVCRIKDGSTNDFLGEPRLVEEFLKTIEPKYNAACAALAAGTFDQEHVYVITGFIAYVASCSPTAVRLGTRHLEALVHAEAAIMDQADLLPPSPPELGGASFSELLSDGRVVIETDRRFPHALGISNLLHLAAAFGNTYWEILLNDDASSPFFTSDFPVAIEANPQSLVVNRVIPLTPSLALRIHPRTHLSMSEPSLSFENLRYKVRNLGRQGVRLVNTAVVRSAENQVFASINSQWVSRFVAKHSRYRVEISNRYSPHGSGIIKTSSLEVRGSGGHSD</sequence>
<comment type="caution">
    <text evidence="1">The sequence shown here is derived from an EMBL/GenBank/DDBJ whole genome shotgun (WGS) entry which is preliminary data.</text>
</comment>
<proteinExistence type="predicted"/>
<protein>
    <recommendedName>
        <fullName evidence="3">DUF4238 domain-containing protein</fullName>
    </recommendedName>
</protein>
<gene>
    <name evidence="1" type="ORF">GCM10010990_30770</name>
</gene>
<reference evidence="1" key="2">
    <citation type="submission" date="2020-09" db="EMBL/GenBank/DDBJ databases">
        <authorList>
            <person name="Sun Q."/>
            <person name="Zhou Y."/>
        </authorList>
    </citation>
    <scope>NUCLEOTIDE SEQUENCE</scope>
    <source>
        <strain evidence="1">CGMCC 1.15360</strain>
    </source>
</reference>
<accession>A0A916Z6E0</accession>
<dbReference type="InterPro" id="IPR025332">
    <property type="entry name" value="DUF4238"/>
</dbReference>
<evidence type="ECO:0008006" key="3">
    <source>
        <dbReference type="Google" id="ProtNLM"/>
    </source>
</evidence>
<dbReference type="Pfam" id="PF14022">
    <property type="entry name" value="DUF4238"/>
    <property type="match status" value="1"/>
</dbReference>
<evidence type="ECO:0000313" key="1">
    <source>
        <dbReference type="EMBL" id="GGD78734.1"/>
    </source>
</evidence>
<dbReference type="EMBL" id="BMIP01000007">
    <property type="protein sequence ID" value="GGD78734.1"/>
    <property type="molecule type" value="Genomic_DNA"/>
</dbReference>
<keyword evidence="2" id="KW-1185">Reference proteome</keyword>
<name>A0A916Z6E0_9SPHN</name>
<dbReference type="Proteomes" id="UP000612349">
    <property type="component" value="Unassembled WGS sequence"/>
</dbReference>
<evidence type="ECO:0000313" key="2">
    <source>
        <dbReference type="Proteomes" id="UP000612349"/>
    </source>
</evidence>